<protein>
    <recommendedName>
        <fullName evidence="4">Permuted papain-like amidase enzyme, YaeF/YiiX, C92 family</fullName>
    </recommendedName>
</protein>
<dbReference type="OrthoDB" id="629215at2"/>
<evidence type="ECO:0000313" key="3">
    <source>
        <dbReference type="Proteomes" id="UP000199679"/>
    </source>
</evidence>
<sequence>MPFRYYFLLFLLCFGCLTTTVKAQSPVYLAAVEKQLRNVTSSPEVAEITNDNLSKPQQRKRLMAYLKGIEAADVNYNQARVRHLYRLANLFTKLRLYPLAMKCFFKTIQFDTDSISTGNLSITSVDDSALEKQVDLLGPDTNKEVKSKPISCDKIVNTFNDGKTAIAYALIFHVKQPVRGKPRIFKFANTGHTFITLIKYNSDSTYASISFGFYPKKDNLLSATPIIPSTSSTFKDDSEHAWDEVVGKFISKRRFWKILALTQQYNNVAYHLSKNNCTDFGLKAAALAGLDIWDTKGSWPLGSGNNPAFTGQSIIGGKFDNADTGNAKDLLINLNN</sequence>
<proteinExistence type="predicted"/>
<dbReference type="Proteomes" id="UP000199679">
    <property type="component" value="Chromosome I"/>
</dbReference>
<reference evidence="2 3" key="1">
    <citation type="submission" date="2016-10" db="EMBL/GenBank/DDBJ databases">
        <authorList>
            <person name="de Groot N.N."/>
        </authorList>
    </citation>
    <scope>NUCLEOTIDE SEQUENCE [LARGE SCALE GENOMIC DNA]</scope>
    <source>
        <strain evidence="2 3">MP1X4</strain>
    </source>
</reference>
<evidence type="ECO:0008006" key="4">
    <source>
        <dbReference type="Google" id="ProtNLM"/>
    </source>
</evidence>
<name>A0A1H1YSQ3_MUCMA</name>
<dbReference type="STRING" id="652787.SAMN05216490_2833"/>
<evidence type="ECO:0000256" key="1">
    <source>
        <dbReference type="SAM" id="SignalP"/>
    </source>
</evidence>
<keyword evidence="1" id="KW-0732">Signal</keyword>
<gene>
    <name evidence="2" type="ORF">SAMN05216490_2833</name>
</gene>
<dbReference type="EMBL" id="LT629740">
    <property type="protein sequence ID" value="SDT24309.1"/>
    <property type="molecule type" value="Genomic_DNA"/>
</dbReference>
<organism evidence="2 3">
    <name type="scientific">Mucilaginibacter mallensis</name>
    <dbReference type="NCBI Taxonomy" id="652787"/>
    <lineage>
        <taxon>Bacteria</taxon>
        <taxon>Pseudomonadati</taxon>
        <taxon>Bacteroidota</taxon>
        <taxon>Sphingobacteriia</taxon>
        <taxon>Sphingobacteriales</taxon>
        <taxon>Sphingobacteriaceae</taxon>
        <taxon>Mucilaginibacter</taxon>
    </lineage>
</organism>
<evidence type="ECO:0000313" key="2">
    <source>
        <dbReference type="EMBL" id="SDT24309.1"/>
    </source>
</evidence>
<accession>A0A1H1YSQ3</accession>
<dbReference type="AlphaFoldDB" id="A0A1H1YSQ3"/>
<keyword evidence="3" id="KW-1185">Reference proteome</keyword>
<dbReference type="RefSeq" id="WP_091373921.1">
    <property type="nucleotide sequence ID" value="NZ_LT629740.1"/>
</dbReference>
<feature type="signal peptide" evidence="1">
    <location>
        <begin position="1"/>
        <end position="23"/>
    </location>
</feature>
<feature type="chain" id="PRO_5009266911" description="Permuted papain-like amidase enzyme, YaeF/YiiX, C92 family" evidence="1">
    <location>
        <begin position="24"/>
        <end position="336"/>
    </location>
</feature>